<organism evidence="1 2">
    <name type="scientific">Sporolactobacillus terrae</name>
    <dbReference type="NCBI Taxonomy" id="269673"/>
    <lineage>
        <taxon>Bacteria</taxon>
        <taxon>Bacillati</taxon>
        <taxon>Bacillota</taxon>
        <taxon>Bacilli</taxon>
        <taxon>Bacillales</taxon>
        <taxon>Sporolactobacillaceae</taxon>
        <taxon>Sporolactobacillus</taxon>
    </lineage>
</organism>
<accession>A0A5K7WYS9</accession>
<name>A0A5K7WYS9_9BACL</name>
<sequence>MDWSWLALLVCPLMMLPLMLMMMKGSHSEPHTSSDEFKRLKKQNSLLREELRQLKSKN</sequence>
<gene>
    <name evidence="1" type="ORF">St703_03250</name>
</gene>
<dbReference type="RefSeq" id="WP_164875451.1">
    <property type="nucleotide sequence ID" value="NZ_AP021853.1"/>
</dbReference>
<evidence type="ECO:0000313" key="1">
    <source>
        <dbReference type="EMBL" id="BBN97620.1"/>
    </source>
</evidence>
<dbReference type="EMBL" id="AP021853">
    <property type="protein sequence ID" value="BBN97620.1"/>
    <property type="molecule type" value="Genomic_DNA"/>
</dbReference>
<reference evidence="1 2" key="1">
    <citation type="submission" date="2019-09" db="EMBL/GenBank/DDBJ databases">
        <title>Complete genome sequence of Sporolactobacillus terrae 70-3.</title>
        <authorList>
            <person name="Tanaka N."/>
            <person name="Shiwa Y."/>
            <person name="Fujita N."/>
            <person name="Tanasupawat S."/>
        </authorList>
    </citation>
    <scope>NUCLEOTIDE SEQUENCE [LARGE SCALE GENOMIC DNA]</scope>
    <source>
        <strain evidence="1 2">70-3</strain>
    </source>
</reference>
<dbReference type="AlphaFoldDB" id="A0A5K7WYS9"/>
<proteinExistence type="predicted"/>
<evidence type="ECO:0000313" key="2">
    <source>
        <dbReference type="Proteomes" id="UP000326951"/>
    </source>
</evidence>
<dbReference type="Proteomes" id="UP000326951">
    <property type="component" value="Chromosome"/>
</dbReference>
<protein>
    <recommendedName>
        <fullName evidence="3">DUF2933 domain-containing protein</fullName>
    </recommendedName>
</protein>
<evidence type="ECO:0008006" key="3">
    <source>
        <dbReference type="Google" id="ProtNLM"/>
    </source>
</evidence>